<proteinExistence type="predicted"/>
<evidence type="ECO:0000313" key="1">
    <source>
        <dbReference type="EMBL" id="MBK4736040.1"/>
    </source>
</evidence>
<protein>
    <submittedName>
        <fullName evidence="1">Uncharacterized protein</fullName>
    </submittedName>
</protein>
<dbReference type="RefSeq" id="WP_200593054.1">
    <property type="nucleotide sequence ID" value="NZ_JAEPBG010000006.1"/>
</dbReference>
<comment type="caution">
    <text evidence="1">The sequence shown here is derived from an EMBL/GenBank/DDBJ whole genome shotgun (WGS) entry which is preliminary data.</text>
</comment>
<dbReference type="EMBL" id="JAEPBG010000006">
    <property type="protein sequence ID" value="MBK4736040.1"/>
    <property type="molecule type" value="Genomic_DNA"/>
</dbReference>
<gene>
    <name evidence="1" type="ORF">JJB74_15570</name>
</gene>
<dbReference type="Proteomes" id="UP000622890">
    <property type="component" value="Unassembled WGS sequence"/>
</dbReference>
<name>A0A934SV82_9BURK</name>
<dbReference type="AlphaFoldDB" id="A0A934SV82"/>
<organism evidence="1 2">
    <name type="scientific">Noviherbaspirillum pedocola</name>
    <dbReference type="NCBI Taxonomy" id="2801341"/>
    <lineage>
        <taxon>Bacteria</taxon>
        <taxon>Pseudomonadati</taxon>
        <taxon>Pseudomonadota</taxon>
        <taxon>Betaproteobacteria</taxon>
        <taxon>Burkholderiales</taxon>
        <taxon>Oxalobacteraceae</taxon>
        <taxon>Noviherbaspirillum</taxon>
    </lineage>
</organism>
<keyword evidence="2" id="KW-1185">Reference proteome</keyword>
<sequence>MSHHIEYRYLAVRIPGKDLADNMDRFFVCIECGDSNEYEGPGHGARRARRWSVKMLGTLEDILEQACYYAVACETESMRPLARDCTAEAYIRRIRSLVDSARVTDGSVYATPIALSYECAVGSDDDILLQGKGVSREVDGNVRYAFLSTDGTTDYRTFFEVYPLLGRRHQHAWCFAKCRGQR</sequence>
<accession>A0A934SV82</accession>
<reference evidence="1" key="1">
    <citation type="submission" date="2021-01" db="EMBL/GenBank/DDBJ databases">
        <title>Genome sequence of strain Noviherbaspirillum sp. DKR-6.</title>
        <authorList>
            <person name="Chaudhary D.K."/>
        </authorList>
    </citation>
    <scope>NUCLEOTIDE SEQUENCE</scope>
    <source>
        <strain evidence="1">DKR-6</strain>
    </source>
</reference>
<evidence type="ECO:0000313" key="2">
    <source>
        <dbReference type="Proteomes" id="UP000622890"/>
    </source>
</evidence>